<dbReference type="EMBL" id="BMEO01000012">
    <property type="protein sequence ID" value="GGG00810.1"/>
    <property type="molecule type" value="Genomic_DNA"/>
</dbReference>
<dbReference type="InterPro" id="IPR024191">
    <property type="entry name" value="Peptidase_M61"/>
</dbReference>
<dbReference type="InterPro" id="IPR001478">
    <property type="entry name" value="PDZ"/>
</dbReference>
<dbReference type="InterPro" id="IPR007963">
    <property type="entry name" value="Peptidase_M61_catalytic"/>
</dbReference>
<dbReference type="InterPro" id="IPR036034">
    <property type="entry name" value="PDZ_sf"/>
</dbReference>
<sequence>MGSVMADDGVHYEFSVANAAQHLGRVSMQIPLTAHKQLELKLPVWRTGRYEVLDLSKNITNFSAEDEQGQPLNWHKSDKNTWVIENPTQGPVNIHYLVYANMLRSRVAHIDDSHAFLDASGVFMFVTDLRSSPLSVTMKVPDHWRSRSGMHSPSDHVFVADNYDQLVDSPIESGMHQFMAFQAAERDFEIVIWGEGNVDISDLKAKIEKIIQVAEDLWGDFPFQRYVFMYHVGAGLRGATEHVNSTIIQSDRFQFKPLKNYFKVLATTAHEFVHTWNVKSYRPAGIAPYDYDAENYSALFWMVEGSTSYYDDLFLLRAGIYSPKDYFKELADNIYNHLNKPGREISSVAMSSFDTWLDNDAHFNLNNQVSIYLEGALKSWALDRAIREKSHRRYSYDDVQRALFKQHSNMDVGYTEVDVQTILNHLTDSDMRGFWRTYISGTEALDFDALLAFYGLKRVFDDSDNKPVWLGIETQADEVGVGVRAVHRDSPAWEAGLTGGDVVVAINGLRVHSDNWTDHLAMMSVGVAYEMSFFSGDQLKTVSVRAMNHPNPKFSIQPVDNPTRQQQKVFKDWTGQSLPEV</sequence>
<dbReference type="SUPFAM" id="SSF50156">
    <property type="entry name" value="PDZ domain-like"/>
    <property type="match status" value="1"/>
</dbReference>
<evidence type="ECO:0000313" key="3">
    <source>
        <dbReference type="Proteomes" id="UP000605253"/>
    </source>
</evidence>
<dbReference type="Proteomes" id="UP000605253">
    <property type="component" value="Unassembled WGS sequence"/>
</dbReference>
<reference evidence="2" key="2">
    <citation type="submission" date="2020-09" db="EMBL/GenBank/DDBJ databases">
        <authorList>
            <person name="Sun Q."/>
            <person name="Zhou Y."/>
        </authorList>
    </citation>
    <scope>NUCLEOTIDE SEQUENCE</scope>
    <source>
        <strain evidence="2">CGMCC 1.12181</strain>
    </source>
</reference>
<keyword evidence="3" id="KW-1185">Reference proteome</keyword>
<dbReference type="InterPro" id="IPR027268">
    <property type="entry name" value="Peptidase_M4/M1_CTD_sf"/>
</dbReference>
<proteinExistence type="predicted"/>
<evidence type="ECO:0000259" key="1">
    <source>
        <dbReference type="PROSITE" id="PS50106"/>
    </source>
</evidence>
<dbReference type="Gene3D" id="2.60.40.3650">
    <property type="match status" value="1"/>
</dbReference>
<gene>
    <name evidence="2" type="ORF">GCM10011365_22640</name>
</gene>
<name>A0A917CVV2_9GAMM</name>
<dbReference type="Pfam" id="PF17899">
    <property type="entry name" value="Peptidase_M61_N"/>
    <property type="match status" value="1"/>
</dbReference>
<protein>
    <submittedName>
        <fullName evidence="2">Peptidase M61</fullName>
    </submittedName>
</protein>
<dbReference type="Pfam" id="PF17820">
    <property type="entry name" value="PDZ_6"/>
    <property type="match status" value="1"/>
</dbReference>
<reference evidence="2" key="1">
    <citation type="journal article" date="2014" name="Int. J. Syst. Evol. Microbiol.">
        <title>Complete genome sequence of Corynebacterium casei LMG S-19264T (=DSM 44701T), isolated from a smear-ripened cheese.</title>
        <authorList>
            <consortium name="US DOE Joint Genome Institute (JGI-PGF)"/>
            <person name="Walter F."/>
            <person name="Albersmeier A."/>
            <person name="Kalinowski J."/>
            <person name="Ruckert C."/>
        </authorList>
    </citation>
    <scope>NUCLEOTIDE SEQUENCE</scope>
    <source>
        <strain evidence="2">CGMCC 1.12181</strain>
    </source>
</reference>
<feature type="domain" description="PDZ" evidence="1">
    <location>
        <begin position="456"/>
        <end position="508"/>
    </location>
</feature>
<accession>A0A917CVV2</accession>
<organism evidence="2 3">
    <name type="scientific">Marinicella pacifica</name>
    <dbReference type="NCBI Taxonomy" id="1171543"/>
    <lineage>
        <taxon>Bacteria</taxon>
        <taxon>Pseudomonadati</taxon>
        <taxon>Pseudomonadota</taxon>
        <taxon>Gammaproteobacteria</taxon>
        <taxon>Lysobacterales</taxon>
        <taxon>Marinicellaceae</taxon>
        <taxon>Marinicella</taxon>
    </lineage>
</organism>
<dbReference type="SUPFAM" id="SSF55486">
    <property type="entry name" value="Metalloproteases ('zincins'), catalytic domain"/>
    <property type="match status" value="1"/>
</dbReference>
<dbReference type="Pfam" id="PF05299">
    <property type="entry name" value="Peptidase_M61"/>
    <property type="match status" value="1"/>
</dbReference>
<dbReference type="PROSITE" id="PS50106">
    <property type="entry name" value="PDZ"/>
    <property type="match status" value="1"/>
</dbReference>
<evidence type="ECO:0000313" key="2">
    <source>
        <dbReference type="EMBL" id="GGG00810.1"/>
    </source>
</evidence>
<comment type="caution">
    <text evidence="2">The sequence shown here is derived from an EMBL/GenBank/DDBJ whole genome shotgun (WGS) entry which is preliminary data.</text>
</comment>
<dbReference type="InterPro" id="IPR040756">
    <property type="entry name" value="Peptidase_M61_N"/>
</dbReference>
<dbReference type="InterPro" id="IPR041489">
    <property type="entry name" value="PDZ_6"/>
</dbReference>
<dbReference type="AlphaFoldDB" id="A0A917CVV2"/>
<dbReference type="Gene3D" id="1.10.390.10">
    <property type="entry name" value="Neutral Protease Domain 2"/>
    <property type="match status" value="1"/>
</dbReference>
<dbReference type="PIRSF" id="PIRSF016493">
    <property type="entry name" value="Glycyl_aminpptds"/>
    <property type="match status" value="1"/>
</dbReference>
<dbReference type="Gene3D" id="2.30.42.10">
    <property type="match status" value="1"/>
</dbReference>